<evidence type="ECO:0000313" key="2">
    <source>
        <dbReference type="EMBL" id="GAW83307.1"/>
    </source>
</evidence>
<dbReference type="Proteomes" id="UP000195521">
    <property type="component" value="Unassembled WGS sequence"/>
</dbReference>
<proteinExistence type="predicted"/>
<protein>
    <submittedName>
        <fullName evidence="2">Uncharacterized protein</fullName>
    </submittedName>
</protein>
<dbReference type="InterPro" id="IPR005631">
    <property type="entry name" value="SDH"/>
</dbReference>
<gene>
    <name evidence="2" type="ORF">PGO_141010</name>
</gene>
<dbReference type="RefSeq" id="XP_028545896.1">
    <property type="nucleotide sequence ID" value="XM_028690095.1"/>
</dbReference>
<dbReference type="Pfam" id="PF03937">
    <property type="entry name" value="Sdh5"/>
    <property type="match status" value="1"/>
</dbReference>
<dbReference type="EMBL" id="BDQF01000015">
    <property type="protein sequence ID" value="GAW83307.1"/>
    <property type="molecule type" value="Genomic_DNA"/>
</dbReference>
<evidence type="ECO:0000256" key="1">
    <source>
        <dbReference type="ARBA" id="ARBA00023186"/>
    </source>
</evidence>
<accession>A0A1Y1JQ07</accession>
<name>A0A1Y1JQ07_PLAGO</name>
<organism evidence="2 3">
    <name type="scientific">Plasmodium gonderi</name>
    <dbReference type="NCBI Taxonomy" id="77519"/>
    <lineage>
        <taxon>Eukaryota</taxon>
        <taxon>Sar</taxon>
        <taxon>Alveolata</taxon>
        <taxon>Apicomplexa</taxon>
        <taxon>Aconoidasida</taxon>
        <taxon>Haemosporida</taxon>
        <taxon>Plasmodiidae</taxon>
        <taxon>Plasmodium</taxon>
        <taxon>Plasmodium (Plasmodium)</taxon>
    </lineage>
</organism>
<dbReference type="GeneID" id="39750050"/>
<dbReference type="AlphaFoldDB" id="A0A1Y1JQ07"/>
<dbReference type="SUPFAM" id="SSF109910">
    <property type="entry name" value="YgfY-like"/>
    <property type="match status" value="1"/>
</dbReference>
<dbReference type="Gene3D" id="1.10.150.250">
    <property type="entry name" value="Flavinator of succinate dehydrogenase"/>
    <property type="match status" value="1"/>
</dbReference>
<dbReference type="OMA" id="DYPTRKR"/>
<keyword evidence="3" id="KW-1185">Reference proteome</keyword>
<evidence type="ECO:0000313" key="3">
    <source>
        <dbReference type="Proteomes" id="UP000195521"/>
    </source>
</evidence>
<sequence length="199" mass="23718">MAIFNLMRSQLILSHRSLTSCRFFTTIQLYKPSKFKHIKRNLYFKKKLFKLFKGKQYTETTKGRSEIKREEDKGTVFYNSIIDYPIRKKRIYMNDKYGVRDYGKVKKEEKPTLENVLFKCSTLGYLELQYILSTFVNYEKDTLTNEDICALSNFLNLSEKEICDYLSADELIPQHHLDATIIKRLLRFVHVNHPNLLIH</sequence>
<keyword evidence="1" id="KW-0143">Chaperone</keyword>
<dbReference type="OrthoDB" id="375552at2759"/>
<dbReference type="InterPro" id="IPR036714">
    <property type="entry name" value="SDH_sf"/>
</dbReference>
<reference evidence="3" key="1">
    <citation type="submission" date="2017-04" db="EMBL/GenBank/DDBJ databases">
        <title>Plasmodium gonderi genome.</title>
        <authorList>
            <person name="Arisue N."/>
            <person name="Honma H."/>
            <person name="Kawai S."/>
            <person name="Tougan T."/>
            <person name="Tanabe K."/>
            <person name="Horii T."/>
        </authorList>
    </citation>
    <scope>NUCLEOTIDE SEQUENCE [LARGE SCALE GENOMIC DNA]</scope>
    <source>
        <strain evidence="3">ATCC 30045</strain>
    </source>
</reference>
<comment type="caution">
    <text evidence="2">The sequence shown here is derived from an EMBL/GenBank/DDBJ whole genome shotgun (WGS) entry which is preliminary data.</text>
</comment>